<accession>A0A4D6MJT6</accession>
<dbReference type="Proteomes" id="UP000501690">
    <property type="component" value="Linkage Group LG7"/>
</dbReference>
<feature type="region of interest" description="Disordered" evidence="1">
    <location>
        <begin position="1"/>
        <end position="75"/>
    </location>
</feature>
<feature type="compositionally biased region" description="Low complexity" evidence="1">
    <location>
        <begin position="60"/>
        <end position="69"/>
    </location>
</feature>
<reference evidence="2 3" key="1">
    <citation type="submission" date="2019-04" db="EMBL/GenBank/DDBJ databases">
        <title>An improved genome assembly and genetic linkage map for asparagus bean, Vigna unguiculata ssp. sesquipedialis.</title>
        <authorList>
            <person name="Xia Q."/>
            <person name="Zhang R."/>
            <person name="Dong Y."/>
        </authorList>
    </citation>
    <scope>NUCLEOTIDE SEQUENCE [LARGE SCALE GENOMIC DNA]</scope>
    <source>
        <tissue evidence="2">Leaf</tissue>
    </source>
</reference>
<dbReference type="AlphaFoldDB" id="A0A4D6MJT6"/>
<name>A0A4D6MJT6_VIGUN</name>
<sequence>MKGKRVLPPRQPSSTKASGSPHGQSTSTAGAAPNRAPSLTRKPNSNSSRYKNGSNYQKKNNGGSPNSNSSHRKRYWKEAVTATIGSGIATAVAAAMGGNSSGDFNNVFGEEKPSFAVGEGSDTGRRPLRRRLEVARRRFRVAVTGTTRAARSQ</sequence>
<proteinExistence type="predicted"/>
<gene>
    <name evidence="2" type="ORF">DEO72_LG7g2173</name>
</gene>
<protein>
    <submittedName>
        <fullName evidence="2">Uncharacterized protein</fullName>
    </submittedName>
</protein>
<evidence type="ECO:0000313" key="3">
    <source>
        <dbReference type="Proteomes" id="UP000501690"/>
    </source>
</evidence>
<feature type="compositionally biased region" description="Polar residues" evidence="1">
    <location>
        <begin position="12"/>
        <end position="29"/>
    </location>
</feature>
<evidence type="ECO:0000256" key="1">
    <source>
        <dbReference type="SAM" id="MobiDB-lite"/>
    </source>
</evidence>
<evidence type="ECO:0000313" key="2">
    <source>
        <dbReference type="EMBL" id="QCE00882.1"/>
    </source>
</evidence>
<organism evidence="2 3">
    <name type="scientific">Vigna unguiculata</name>
    <name type="common">Cowpea</name>
    <dbReference type="NCBI Taxonomy" id="3917"/>
    <lineage>
        <taxon>Eukaryota</taxon>
        <taxon>Viridiplantae</taxon>
        <taxon>Streptophyta</taxon>
        <taxon>Embryophyta</taxon>
        <taxon>Tracheophyta</taxon>
        <taxon>Spermatophyta</taxon>
        <taxon>Magnoliopsida</taxon>
        <taxon>eudicotyledons</taxon>
        <taxon>Gunneridae</taxon>
        <taxon>Pentapetalae</taxon>
        <taxon>rosids</taxon>
        <taxon>fabids</taxon>
        <taxon>Fabales</taxon>
        <taxon>Fabaceae</taxon>
        <taxon>Papilionoideae</taxon>
        <taxon>50 kb inversion clade</taxon>
        <taxon>NPAAA clade</taxon>
        <taxon>indigoferoid/millettioid clade</taxon>
        <taxon>Phaseoleae</taxon>
        <taxon>Vigna</taxon>
    </lineage>
</organism>
<feature type="compositionally biased region" description="Polar residues" evidence="1">
    <location>
        <begin position="41"/>
        <end position="59"/>
    </location>
</feature>
<dbReference type="EMBL" id="CP039351">
    <property type="protein sequence ID" value="QCE00882.1"/>
    <property type="molecule type" value="Genomic_DNA"/>
</dbReference>
<keyword evidence="3" id="KW-1185">Reference proteome</keyword>